<dbReference type="InterPro" id="IPR050250">
    <property type="entry name" value="Macrolide_Exporter_MacB"/>
</dbReference>
<dbReference type="RefSeq" id="WP_253837599.1">
    <property type="nucleotide sequence ID" value="NZ_JAMTCS010000011.1"/>
</dbReference>
<keyword evidence="4 8" id="KW-1133">Transmembrane helix</keyword>
<comment type="subcellular location">
    <subcellularLocation>
        <location evidence="1">Cell membrane</location>
        <topology evidence="1">Multi-pass membrane protein</topology>
    </subcellularLocation>
</comment>
<evidence type="ECO:0000256" key="7">
    <source>
        <dbReference type="SAM" id="MobiDB-lite"/>
    </source>
</evidence>
<evidence type="ECO:0000256" key="2">
    <source>
        <dbReference type="ARBA" id="ARBA00022475"/>
    </source>
</evidence>
<dbReference type="PANTHER" id="PTHR30572">
    <property type="entry name" value="MEMBRANE COMPONENT OF TRANSPORTER-RELATED"/>
    <property type="match status" value="1"/>
</dbReference>
<keyword evidence="5 8" id="KW-0472">Membrane</keyword>
<feature type="transmembrane region" description="Helical" evidence="8">
    <location>
        <begin position="806"/>
        <end position="831"/>
    </location>
</feature>
<feature type="transmembrane region" description="Helical" evidence="8">
    <location>
        <begin position="533"/>
        <end position="554"/>
    </location>
</feature>
<evidence type="ECO:0000259" key="9">
    <source>
        <dbReference type="Pfam" id="PF02687"/>
    </source>
</evidence>
<feature type="compositionally biased region" description="Low complexity" evidence="7">
    <location>
        <begin position="1"/>
        <end position="21"/>
    </location>
</feature>
<evidence type="ECO:0000256" key="1">
    <source>
        <dbReference type="ARBA" id="ARBA00004651"/>
    </source>
</evidence>
<name>A0A9X2JZH3_9MICO</name>
<feature type="region of interest" description="Disordered" evidence="7">
    <location>
        <begin position="1"/>
        <end position="22"/>
    </location>
</feature>
<gene>
    <name evidence="10" type="ORF">APR03_003439</name>
</gene>
<keyword evidence="11" id="KW-1185">Reference proteome</keyword>
<feature type="domain" description="ABC3 transporter permease C-terminal" evidence="9">
    <location>
        <begin position="306"/>
        <end position="426"/>
    </location>
</feature>
<evidence type="ECO:0000256" key="6">
    <source>
        <dbReference type="ARBA" id="ARBA00038076"/>
    </source>
</evidence>
<dbReference type="GO" id="GO:0022857">
    <property type="term" value="F:transmembrane transporter activity"/>
    <property type="evidence" value="ECO:0007669"/>
    <property type="project" value="TreeGrafter"/>
</dbReference>
<evidence type="ECO:0000313" key="11">
    <source>
        <dbReference type="Proteomes" id="UP001139493"/>
    </source>
</evidence>
<feature type="transmembrane region" description="Helical" evidence="8">
    <location>
        <begin position="298"/>
        <end position="323"/>
    </location>
</feature>
<feature type="transmembrane region" description="Helical" evidence="8">
    <location>
        <begin position="851"/>
        <end position="871"/>
    </location>
</feature>
<protein>
    <submittedName>
        <fullName evidence="10">ABC transport system permease protein</fullName>
    </submittedName>
</protein>
<dbReference type="EMBL" id="JAMTCS010000011">
    <property type="protein sequence ID" value="MCP2266074.1"/>
    <property type="molecule type" value="Genomic_DNA"/>
</dbReference>
<accession>A0A9X2JZH3</accession>
<dbReference type="Pfam" id="PF02687">
    <property type="entry name" value="FtsX"/>
    <property type="match status" value="2"/>
</dbReference>
<keyword evidence="2" id="KW-1003">Cell membrane</keyword>
<evidence type="ECO:0000256" key="5">
    <source>
        <dbReference type="ARBA" id="ARBA00023136"/>
    </source>
</evidence>
<feature type="transmembrane region" description="Helical" evidence="8">
    <location>
        <begin position="756"/>
        <end position="785"/>
    </location>
</feature>
<dbReference type="AlphaFoldDB" id="A0A9X2JZH3"/>
<feature type="transmembrane region" description="Helical" evidence="8">
    <location>
        <begin position="356"/>
        <end position="384"/>
    </location>
</feature>
<evidence type="ECO:0000256" key="8">
    <source>
        <dbReference type="SAM" id="Phobius"/>
    </source>
</evidence>
<proteinExistence type="inferred from homology"/>
<evidence type="ECO:0000256" key="4">
    <source>
        <dbReference type="ARBA" id="ARBA00022989"/>
    </source>
</evidence>
<sequence length="888" mass="89336">MTATTLTPPATGSAPATAGGSRFPTARLTLGQMRRSTGRLAAAGVAILISTAFVAATLLVGNIVTTTTYDQVAARYADADLVVSGADWNLTSADVEAARAVDGVAAADLERSFYTELTRGGKVVYQSIVPQASDPRLSPLELAEGAWPEGATDIALPGDVAERLGIAVGDTVSATRWIVDDEPTVDDEGGTWYDNQEITEKLTVTGLVADPYQAYALNGGMGVVSAATMEQWLADDSGPDSPPTSEAMVVALDEPGDPAAVEEAREALAAAVPAADDVKTTQEYAEGVVASLSGGQNIVFLVFVLAFAGVALVVAGLVIANTFQVLVAQRSRTLALLRCIGADTGQLYRSVLLEAAILGLIASVGGVALGALLVQAGLMVAPAFDLAVPLPGVVTLSAPVVFVPLAVGVLVTLAAAVAPARAASRVAPLAALRPSDAPTLRGAGKVRAVLAGLMTVGGIALLVGGMVLGTAGQADIGIMAAVLGGSLSLVGVILGAVFWLPRVAGAFGRLVGSAGPAARLAAANTQRNPRRTAATATALLIGVTLVSMMTTGAASARVTLDQELDAQYPVDLQVGTTSQDENGNAAVMPGSVSDAVRGVEGLRAVADVTTLVADVVEDEAVLPVVAVTPEALTSVLNTPEGAEGFGPGTLLLPKEVAETYGLEGRDTLTLTGPAGEVTLDVVGTDLRTTDAYLTPSDLVAFTAQTGPNALWGAVADGADPAGTVTDVQDAVSTTEEAVEVSGAVVERQGYQQVIDVILGIVVGLLAVAVVIALIGVANTLSLSVIERTRENAMLRAIGLTTGQLRGTLAVEGMLIAGVGAVLGIVLGLVYGWAGATAALGGVGTVPFVVPWVEVAVMLGIALVAGLVASVVPARAAVRTRPVAALAAE</sequence>
<comment type="caution">
    <text evidence="10">The sequence shown here is derived from an EMBL/GenBank/DDBJ whole genome shotgun (WGS) entry which is preliminary data.</text>
</comment>
<feature type="transmembrane region" description="Helical" evidence="8">
    <location>
        <begin position="476"/>
        <end position="500"/>
    </location>
</feature>
<keyword evidence="3 8" id="KW-0812">Transmembrane</keyword>
<feature type="transmembrane region" description="Helical" evidence="8">
    <location>
        <begin position="396"/>
        <end position="418"/>
    </location>
</feature>
<dbReference type="InterPro" id="IPR003838">
    <property type="entry name" value="ABC3_permease_C"/>
</dbReference>
<evidence type="ECO:0000256" key="3">
    <source>
        <dbReference type="ARBA" id="ARBA00022692"/>
    </source>
</evidence>
<comment type="similarity">
    <text evidence="6">Belongs to the ABC-4 integral membrane protein family.</text>
</comment>
<dbReference type="GO" id="GO:0005886">
    <property type="term" value="C:plasma membrane"/>
    <property type="evidence" value="ECO:0007669"/>
    <property type="project" value="UniProtKB-SubCell"/>
</dbReference>
<feature type="transmembrane region" description="Helical" evidence="8">
    <location>
        <begin position="448"/>
        <end position="470"/>
    </location>
</feature>
<feature type="transmembrane region" description="Helical" evidence="8">
    <location>
        <begin position="40"/>
        <end position="61"/>
    </location>
</feature>
<organism evidence="10 11">
    <name type="scientific">Promicromonospora thailandica</name>
    <dbReference type="NCBI Taxonomy" id="765201"/>
    <lineage>
        <taxon>Bacteria</taxon>
        <taxon>Bacillati</taxon>
        <taxon>Actinomycetota</taxon>
        <taxon>Actinomycetes</taxon>
        <taxon>Micrococcales</taxon>
        <taxon>Promicromonosporaceae</taxon>
        <taxon>Promicromonospora</taxon>
    </lineage>
</organism>
<dbReference type="Proteomes" id="UP001139493">
    <property type="component" value="Unassembled WGS sequence"/>
</dbReference>
<evidence type="ECO:0000313" key="10">
    <source>
        <dbReference type="EMBL" id="MCP2266074.1"/>
    </source>
</evidence>
<dbReference type="PANTHER" id="PTHR30572:SF4">
    <property type="entry name" value="ABC TRANSPORTER PERMEASE YTRF"/>
    <property type="match status" value="1"/>
</dbReference>
<feature type="domain" description="ABC3 transporter permease C-terminal" evidence="9">
    <location>
        <begin position="764"/>
        <end position="879"/>
    </location>
</feature>
<reference evidence="10" key="1">
    <citation type="submission" date="2022-06" db="EMBL/GenBank/DDBJ databases">
        <title>Genomic Encyclopedia of Archaeal and Bacterial Type Strains, Phase II (KMG-II): from individual species to whole genera.</title>
        <authorList>
            <person name="Goeker M."/>
        </authorList>
    </citation>
    <scope>NUCLEOTIDE SEQUENCE</scope>
    <source>
        <strain evidence="10">DSM 26652</strain>
    </source>
</reference>